<accession>A0A0F5PLM4</accession>
<evidence type="ECO:0000313" key="8">
    <source>
        <dbReference type="EMBL" id="KKC29510.1"/>
    </source>
</evidence>
<reference evidence="8 9" key="1">
    <citation type="submission" date="2008-07" db="EMBL/GenBank/DDBJ databases">
        <authorList>
            <person name="Gonzalez J."/>
            <person name="Sokolova T."/>
            <person name="Ferriera S."/>
            <person name="Johnson J."/>
            <person name="Kravitz S."/>
            <person name="Beeson K."/>
            <person name="Sutton G."/>
            <person name="Rogers Y.-H."/>
            <person name="Friedman R."/>
            <person name="Frazier M."/>
            <person name="Venter J.C."/>
        </authorList>
    </citation>
    <scope>NUCLEOTIDE SEQUENCE [LARGE SCALE GENOMIC DNA]</scope>
    <source>
        <strain evidence="8 9">DSM 12653</strain>
    </source>
</reference>
<dbReference type="Pfam" id="PF04542">
    <property type="entry name" value="Sigma70_r2"/>
    <property type="match status" value="1"/>
</dbReference>
<keyword evidence="5" id="KW-0804">Transcription</keyword>
<dbReference type="Proteomes" id="UP000010146">
    <property type="component" value="Unassembled WGS sequence"/>
</dbReference>
<dbReference type="PANTHER" id="PTHR43133:SF8">
    <property type="entry name" value="RNA POLYMERASE SIGMA FACTOR HI_1459-RELATED"/>
    <property type="match status" value="1"/>
</dbReference>
<dbReference type="NCBIfam" id="TIGR02937">
    <property type="entry name" value="sigma70-ECF"/>
    <property type="match status" value="1"/>
</dbReference>
<dbReference type="PANTHER" id="PTHR43133">
    <property type="entry name" value="RNA POLYMERASE ECF-TYPE SIGMA FACTO"/>
    <property type="match status" value="1"/>
</dbReference>
<keyword evidence="2" id="KW-0805">Transcription regulation</keyword>
<reference evidence="8 9" key="2">
    <citation type="journal article" date="2015" name="BMC Genomics">
        <title>Analysis of three genomes within the thermophilic bacterial species Caldanaerobacter subterraneus with a focus on carbon monoxide dehydrogenase evolution and hydrolase diversity.</title>
        <authorList>
            <person name="Sant'Anna F.H."/>
            <person name="Lebedinsky A.V."/>
            <person name="Sokolova T.G."/>
            <person name="Robb F.T."/>
            <person name="Gonzalez J.M."/>
        </authorList>
    </citation>
    <scope>NUCLEOTIDE SEQUENCE [LARGE SCALE GENOMIC DNA]</scope>
    <source>
        <strain evidence="8 9">DSM 12653</strain>
    </source>
</reference>
<dbReference type="Gene3D" id="1.10.1740.10">
    <property type="match status" value="1"/>
</dbReference>
<dbReference type="SUPFAM" id="SSF88946">
    <property type="entry name" value="Sigma2 domain of RNA polymerase sigma factors"/>
    <property type="match status" value="1"/>
</dbReference>
<dbReference type="InterPro" id="IPR013249">
    <property type="entry name" value="RNA_pol_sigma70_r4_t2"/>
</dbReference>
<dbReference type="GO" id="GO:0016987">
    <property type="term" value="F:sigma factor activity"/>
    <property type="evidence" value="ECO:0007669"/>
    <property type="project" value="UniProtKB-KW"/>
</dbReference>
<dbReference type="InterPro" id="IPR007627">
    <property type="entry name" value="RNA_pol_sigma70_r2"/>
</dbReference>
<dbReference type="GO" id="GO:0003677">
    <property type="term" value="F:DNA binding"/>
    <property type="evidence" value="ECO:0007669"/>
    <property type="project" value="UniProtKB-KW"/>
</dbReference>
<dbReference type="AlphaFoldDB" id="A0A0F5PLM4"/>
<evidence type="ECO:0000256" key="1">
    <source>
        <dbReference type="ARBA" id="ARBA00010641"/>
    </source>
</evidence>
<dbReference type="Pfam" id="PF08281">
    <property type="entry name" value="Sigma70_r4_2"/>
    <property type="match status" value="1"/>
</dbReference>
<gene>
    <name evidence="8" type="ORF">CDSM653_01473</name>
</gene>
<dbReference type="InterPro" id="IPR036388">
    <property type="entry name" value="WH-like_DNA-bd_sf"/>
</dbReference>
<evidence type="ECO:0000259" key="6">
    <source>
        <dbReference type="Pfam" id="PF04542"/>
    </source>
</evidence>
<evidence type="ECO:0000256" key="3">
    <source>
        <dbReference type="ARBA" id="ARBA00023082"/>
    </source>
</evidence>
<feature type="domain" description="RNA polymerase sigma factor 70 region 4 type 2" evidence="7">
    <location>
        <begin position="101"/>
        <end position="153"/>
    </location>
</feature>
<comment type="caution">
    <text evidence="8">The sequence shown here is derived from an EMBL/GenBank/DDBJ whole genome shotgun (WGS) entry which is preliminary data.</text>
</comment>
<dbReference type="InterPro" id="IPR039425">
    <property type="entry name" value="RNA_pol_sigma-70-like"/>
</dbReference>
<comment type="similarity">
    <text evidence="1">Belongs to the sigma-70 factor family. ECF subfamily.</text>
</comment>
<dbReference type="InterPro" id="IPR013324">
    <property type="entry name" value="RNA_pol_sigma_r3/r4-like"/>
</dbReference>
<dbReference type="InterPro" id="IPR014284">
    <property type="entry name" value="RNA_pol_sigma-70_dom"/>
</dbReference>
<name>A0A0F5PLM4_9THEO</name>
<reference evidence="9" key="3">
    <citation type="submission" date="2015-02" db="EMBL/GenBank/DDBJ databases">
        <title>Genome analysis of three genomes within the thermophilic hydrogenogenic bacterial species Caldanaerobacter subterraneus.</title>
        <authorList>
            <person name="Sant'Anna F.H."/>
            <person name="Lebedinsky A."/>
            <person name="Sokolova T."/>
            <person name="Robb F.T."/>
            <person name="Gonzalez J.M."/>
        </authorList>
    </citation>
    <scope>NUCLEOTIDE SEQUENCE [LARGE SCALE GENOMIC DNA]</scope>
    <source>
        <strain evidence="9">DSM 12653</strain>
    </source>
</reference>
<evidence type="ECO:0000256" key="2">
    <source>
        <dbReference type="ARBA" id="ARBA00023015"/>
    </source>
</evidence>
<evidence type="ECO:0000259" key="7">
    <source>
        <dbReference type="Pfam" id="PF08281"/>
    </source>
</evidence>
<evidence type="ECO:0000256" key="4">
    <source>
        <dbReference type="ARBA" id="ARBA00023125"/>
    </source>
</evidence>
<dbReference type="GO" id="GO:0006352">
    <property type="term" value="P:DNA-templated transcription initiation"/>
    <property type="evidence" value="ECO:0007669"/>
    <property type="project" value="InterPro"/>
</dbReference>
<protein>
    <submittedName>
        <fullName evidence="8">Sigma24-like protein</fullName>
    </submittedName>
</protein>
<keyword evidence="3" id="KW-0731">Sigma factor</keyword>
<dbReference type="EMBL" id="ABXP02000079">
    <property type="protein sequence ID" value="KKC29510.1"/>
    <property type="molecule type" value="Genomic_DNA"/>
</dbReference>
<proteinExistence type="inferred from homology"/>
<keyword evidence="4" id="KW-0238">DNA-binding</keyword>
<organism evidence="8 9">
    <name type="scientific">Caldanaerobacter subterraneus subsp. pacificus DSM 12653</name>
    <dbReference type="NCBI Taxonomy" id="391606"/>
    <lineage>
        <taxon>Bacteria</taxon>
        <taxon>Bacillati</taxon>
        <taxon>Bacillota</taxon>
        <taxon>Clostridia</taxon>
        <taxon>Thermoanaerobacterales</taxon>
        <taxon>Thermoanaerobacteraceae</taxon>
        <taxon>Caldanaerobacter</taxon>
    </lineage>
</organism>
<sequence>MKSYKEEGLMWQDLYKAAFYYLLKLGVPQADAEDIAQEALLSTYLNLDGIQEGKLKAYVLTAARNKYTDYLRKTKKDVTVSIINVFPQSTFSEFQQIENKEAIKKAVNRLTLNEQKLFYLKFILEMSNEEISSYLKTNSNTVKTMVWRLRKKLKEYLKEEEKS</sequence>
<dbReference type="Gene3D" id="1.10.10.10">
    <property type="entry name" value="Winged helix-like DNA-binding domain superfamily/Winged helix DNA-binding domain"/>
    <property type="match status" value="1"/>
</dbReference>
<dbReference type="InterPro" id="IPR013325">
    <property type="entry name" value="RNA_pol_sigma_r2"/>
</dbReference>
<evidence type="ECO:0000256" key="5">
    <source>
        <dbReference type="ARBA" id="ARBA00023163"/>
    </source>
</evidence>
<feature type="domain" description="RNA polymerase sigma-70 region 2" evidence="6">
    <location>
        <begin position="13"/>
        <end position="75"/>
    </location>
</feature>
<dbReference type="SUPFAM" id="SSF88659">
    <property type="entry name" value="Sigma3 and sigma4 domains of RNA polymerase sigma factors"/>
    <property type="match status" value="1"/>
</dbReference>
<evidence type="ECO:0000313" key="9">
    <source>
        <dbReference type="Proteomes" id="UP000010146"/>
    </source>
</evidence>